<accession>D4JBV4</accession>
<dbReference type="EMBL" id="FP929038">
    <property type="protein sequence ID" value="CBK81825.1"/>
    <property type="molecule type" value="Genomic_DNA"/>
</dbReference>
<reference evidence="1 2" key="2">
    <citation type="submission" date="2010-03" db="EMBL/GenBank/DDBJ databases">
        <authorList>
            <person name="Pajon A."/>
        </authorList>
    </citation>
    <scope>NUCLEOTIDE SEQUENCE [LARGE SCALE GENOMIC DNA]</scope>
    <source>
        <strain evidence="1 2">GD/7</strain>
    </source>
</reference>
<gene>
    <name evidence="1" type="ORF">CC1_32860</name>
</gene>
<dbReference type="KEGG" id="cct:CC1_32860"/>
<dbReference type="STRING" id="717962.CC1_32860"/>
<dbReference type="RefSeq" id="WP_015515345.1">
    <property type="nucleotide sequence ID" value="NC_021009.1"/>
</dbReference>
<protein>
    <recommendedName>
        <fullName evidence="3">DUF1836 domain-containing protein</fullName>
    </recommendedName>
</protein>
<evidence type="ECO:0000313" key="2">
    <source>
        <dbReference type="Proteomes" id="UP000008798"/>
    </source>
</evidence>
<organism evidence="1 2">
    <name type="scientific">Coprococcus catus GD/7</name>
    <dbReference type="NCBI Taxonomy" id="717962"/>
    <lineage>
        <taxon>Bacteria</taxon>
        <taxon>Bacillati</taxon>
        <taxon>Bacillota</taxon>
        <taxon>Clostridia</taxon>
        <taxon>Lachnospirales</taxon>
        <taxon>Lachnospiraceae</taxon>
        <taxon>Coprococcus</taxon>
    </lineage>
</organism>
<dbReference type="PANTHER" id="PTHR40056">
    <property type="entry name" value="HYPOTHETICAL CYTOSOLIC PROTEIN"/>
    <property type="match status" value="1"/>
</dbReference>
<evidence type="ECO:0000313" key="1">
    <source>
        <dbReference type="EMBL" id="CBK81825.1"/>
    </source>
</evidence>
<dbReference type="Proteomes" id="UP000008798">
    <property type="component" value="Chromosome"/>
</dbReference>
<evidence type="ECO:0008006" key="3">
    <source>
        <dbReference type="Google" id="ProtNLM"/>
    </source>
</evidence>
<reference evidence="1 2" key="1">
    <citation type="submission" date="2010-03" db="EMBL/GenBank/DDBJ databases">
        <title>The genome sequence of Coprococcus catus GD/7.</title>
        <authorList>
            <consortium name="metaHIT consortium -- http://www.metahit.eu/"/>
            <person name="Pajon A."/>
            <person name="Turner K."/>
            <person name="Parkhill J."/>
            <person name="Duncan S."/>
            <person name="Flint H."/>
        </authorList>
    </citation>
    <scope>NUCLEOTIDE SEQUENCE [LARGE SCALE GENOMIC DNA]</scope>
    <source>
        <strain evidence="1 2">GD/7</strain>
    </source>
</reference>
<proteinExistence type="predicted"/>
<dbReference type="PATRIC" id="fig|717962.3.peg.3157"/>
<dbReference type="InterPro" id="IPR014975">
    <property type="entry name" value="DUF1836"/>
</dbReference>
<name>D4JBV4_9FIRM</name>
<sequence>MEQGNDIPSVIEEVFKRYTDGSYIKASMLPDLDLYVDQITTFLTRHLAKTIRFEDDKIMTKTMINNYTKNHLLPPPDKKKYSRDHILLMIFIYYFKNFLPISDIKTILGPLTDKYFHKTADLNLEAIYTTLFSKEDTFVQEVLENVMKQFHMSADLFPDAPEADQASLREFTFICMLSLDIYLKKQLIEAILDKK</sequence>
<dbReference type="Pfam" id="PF08876">
    <property type="entry name" value="DUF1836"/>
    <property type="match status" value="1"/>
</dbReference>
<dbReference type="PANTHER" id="PTHR40056:SF1">
    <property type="entry name" value="DUF1836 DOMAIN-CONTAINING PROTEIN"/>
    <property type="match status" value="1"/>
</dbReference>
<dbReference type="AlphaFoldDB" id="D4JBV4"/>
<dbReference type="HOGENOM" id="CLU_085303_0_0_9"/>